<dbReference type="Proteomes" id="UP000019812">
    <property type="component" value="Unassembled WGS sequence"/>
</dbReference>
<dbReference type="EMBL" id="JDSS02000012">
    <property type="protein sequence ID" value="KFB69563.1"/>
    <property type="molecule type" value="Genomic_DNA"/>
</dbReference>
<proteinExistence type="predicted"/>
<name>A0A084Y4B9_9PROT</name>
<evidence type="ECO:0000313" key="2">
    <source>
        <dbReference type="Proteomes" id="UP000019812"/>
    </source>
</evidence>
<comment type="caution">
    <text evidence="1">The sequence shown here is derived from an EMBL/GenBank/DDBJ whole genome shotgun (WGS) entry which is preliminary data.</text>
</comment>
<evidence type="ECO:0000313" key="1">
    <source>
        <dbReference type="EMBL" id="KFB69563.1"/>
    </source>
</evidence>
<gene>
    <name evidence="1" type="ORF">CAPSK01_000726</name>
</gene>
<protein>
    <submittedName>
        <fullName evidence="1">Uncharacterized protein</fullName>
    </submittedName>
</protein>
<sequence length="160" mass="18400">MPTVPKASWIYHSDVILTQDNTIWKDNRSYSLKSGDAFEMVLVMEMTRYEDDNVPGPLRAVFGFLLDYIILTPSGGIVRKALPSDCIYLFEYKLLGHPGGENWKEISDLEDGEFVLRAIGHEEIAEMKKQYNNDSQKVKKIDDIESMLHKHMLSRFTPKS</sequence>
<reference evidence="1 2" key="1">
    <citation type="submission" date="2014-07" db="EMBL/GenBank/DDBJ databases">
        <title>Expanding our view of genomic diversity in Candidatus Accumulibacter clades.</title>
        <authorList>
            <person name="Skennerton C.T."/>
            <person name="Barr J.J."/>
            <person name="Slater F.R."/>
            <person name="Bond P.L."/>
            <person name="Tyson G.W."/>
        </authorList>
    </citation>
    <scope>NUCLEOTIDE SEQUENCE [LARGE SCALE GENOMIC DNA]</scope>
    <source>
        <strain evidence="2">SK-01</strain>
    </source>
</reference>
<organism evidence="1 2">
    <name type="scientific">Candidatus Accumulibacter vicinus</name>
    <dbReference type="NCBI Taxonomy" id="2954382"/>
    <lineage>
        <taxon>Bacteria</taxon>
        <taxon>Pseudomonadati</taxon>
        <taxon>Pseudomonadota</taxon>
        <taxon>Betaproteobacteria</taxon>
        <taxon>Candidatus Accumulibacter</taxon>
    </lineage>
</organism>
<accession>A0A084Y4B9</accession>
<dbReference type="AlphaFoldDB" id="A0A084Y4B9"/>